<evidence type="ECO:0000256" key="4">
    <source>
        <dbReference type="ARBA" id="ARBA00022692"/>
    </source>
</evidence>
<keyword evidence="8" id="KW-0675">Receptor</keyword>
<dbReference type="PROSITE" id="PS51450">
    <property type="entry name" value="LRR"/>
    <property type="match status" value="1"/>
</dbReference>
<name>A0A2T8JEV7_9POAL</name>
<feature type="region of interest" description="Disordered" evidence="10">
    <location>
        <begin position="1"/>
        <end position="32"/>
    </location>
</feature>
<dbReference type="PANTHER" id="PTHR48052">
    <property type="entry name" value="UNNAMED PRODUCT"/>
    <property type="match status" value="1"/>
</dbReference>
<feature type="compositionally biased region" description="Low complexity" evidence="10">
    <location>
        <begin position="1"/>
        <end position="13"/>
    </location>
</feature>
<comment type="subcellular location">
    <subcellularLocation>
        <location evidence="1">Cell membrane</location>
        <topology evidence="1">Single-pass type I membrane protein</topology>
    </subcellularLocation>
</comment>
<dbReference type="Proteomes" id="UP000243499">
    <property type="component" value="Chromosome 4"/>
</dbReference>
<reference evidence="11" key="1">
    <citation type="submission" date="2018-04" db="EMBL/GenBank/DDBJ databases">
        <title>WGS assembly of Panicum hallii.</title>
        <authorList>
            <person name="Lovell J."/>
            <person name="Jenkins J."/>
            <person name="Lowry D."/>
            <person name="Mamidi S."/>
            <person name="Sreedasyam A."/>
            <person name="Weng X."/>
            <person name="Barry K."/>
            <person name="Bonette J."/>
            <person name="Campitelli B."/>
            <person name="Daum C."/>
            <person name="Gordon S."/>
            <person name="Gould B."/>
            <person name="Lipzen A."/>
            <person name="Macqueen A."/>
            <person name="Palacio-Mejia J."/>
            <person name="Plott C."/>
            <person name="Shakirov E."/>
            <person name="Shu S."/>
            <person name="Yoshinaga Y."/>
            <person name="Zane M."/>
            <person name="Rokhsar D."/>
            <person name="Grimwood J."/>
            <person name="Schmutz J."/>
            <person name="Juenger T."/>
        </authorList>
    </citation>
    <scope>NUCLEOTIDE SEQUENCE [LARGE SCALE GENOMIC DNA]</scope>
    <source>
        <strain evidence="11">FIL2</strain>
    </source>
</reference>
<protein>
    <recommendedName>
        <fullName evidence="12">Leucine-rich repeat-containing N-terminal plant-type domain-containing protein</fullName>
    </recommendedName>
</protein>
<evidence type="ECO:0000256" key="10">
    <source>
        <dbReference type="SAM" id="MobiDB-lite"/>
    </source>
</evidence>
<evidence type="ECO:0000256" key="5">
    <source>
        <dbReference type="ARBA" id="ARBA00022729"/>
    </source>
</evidence>
<dbReference type="EMBL" id="CM008049">
    <property type="protein sequence ID" value="PVH48453.1"/>
    <property type="molecule type" value="Genomic_DNA"/>
</dbReference>
<keyword evidence="5" id="KW-0732">Signal</keyword>
<proteinExistence type="inferred from homology"/>
<dbReference type="GO" id="GO:0005886">
    <property type="term" value="C:plasma membrane"/>
    <property type="evidence" value="ECO:0007669"/>
    <property type="project" value="UniProtKB-SubCell"/>
</dbReference>
<evidence type="ECO:0000256" key="1">
    <source>
        <dbReference type="ARBA" id="ARBA00004251"/>
    </source>
</evidence>
<keyword evidence="7" id="KW-0472">Membrane</keyword>
<evidence type="ECO:0000256" key="2">
    <source>
        <dbReference type="ARBA" id="ARBA00009592"/>
    </source>
</evidence>
<gene>
    <name evidence="11" type="ORF">PAHAL_4G332800</name>
</gene>
<dbReference type="InterPro" id="IPR032675">
    <property type="entry name" value="LRR_dom_sf"/>
</dbReference>
<evidence type="ECO:0000256" key="3">
    <source>
        <dbReference type="ARBA" id="ARBA00022475"/>
    </source>
</evidence>
<evidence type="ECO:0008006" key="12">
    <source>
        <dbReference type="Google" id="ProtNLM"/>
    </source>
</evidence>
<keyword evidence="3" id="KW-1003">Cell membrane</keyword>
<dbReference type="Gene3D" id="3.80.10.10">
    <property type="entry name" value="Ribonuclease Inhibitor"/>
    <property type="match status" value="1"/>
</dbReference>
<dbReference type="AlphaFoldDB" id="A0A2T8JEV7"/>
<evidence type="ECO:0000256" key="7">
    <source>
        <dbReference type="ARBA" id="ARBA00023136"/>
    </source>
</evidence>
<dbReference type="InterPro" id="IPR001611">
    <property type="entry name" value="Leu-rich_rpt"/>
</dbReference>
<evidence type="ECO:0000256" key="9">
    <source>
        <dbReference type="ARBA" id="ARBA00023180"/>
    </source>
</evidence>
<keyword evidence="4" id="KW-0812">Transmembrane</keyword>
<evidence type="ECO:0000256" key="6">
    <source>
        <dbReference type="ARBA" id="ARBA00022989"/>
    </source>
</evidence>
<comment type="similarity">
    <text evidence="2">Belongs to the RLP family.</text>
</comment>
<keyword evidence="6" id="KW-1133">Transmembrane helix</keyword>
<sequence length="86" mass="9043">MKSLPVSPVSSVAPIPPLPSRHPPDIDLSRNQLTGNIPKEIGALSSLKALNLSGNHIDGSIPEEIGNLGSLEDLISHGTLCQVQFL</sequence>
<dbReference type="SUPFAM" id="SSF52058">
    <property type="entry name" value="L domain-like"/>
    <property type="match status" value="1"/>
</dbReference>
<keyword evidence="9" id="KW-0325">Glycoprotein</keyword>
<dbReference type="Gramene" id="PVH48453">
    <property type="protein sequence ID" value="PVH48453"/>
    <property type="gene ID" value="PAHAL_4G332800"/>
</dbReference>
<evidence type="ECO:0000256" key="8">
    <source>
        <dbReference type="ARBA" id="ARBA00023170"/>
    </source>
</evidence>
<dbReference type="PANTHER" id="PTHR48052:SF8">
    <property type="entry name" value="LRR RECEPTOR-LIKE SERINE_THREONINE-PROTEIN KINASE FLS2"/>
    <property type="match status" value="1"/>
</dbReference>
<accession>A0A2T8JEV7</accession>
<organism evidence="11">
    <name type="scientific">Panicum hallii</name>
    <dbReference type="NCBI Taxonomy" id="206008"/>
    <lineage>
        <taxon>Eukaryota</taxon>
        <taxon>Viridiplantae</taxon>
        <taxon>Streptophyta</taxon>
        <taxon>Embryophyta</taxon>
        <taxon>Tracheophyta</taxon>
        <taxon>Spermatophyta</taxon>
        <taxon>Magnoliopsida</taxon>
        <taxon>Liliopsida</taxon>
        <taxon>Poales</taxon>
        <taxon>Poaceae</taxon>
        <taxon>PACMAD clade</taxon>
        <taxon>Panicoideae</taxon>
        <taxon>Panicodae</taxon>
        <taxon>Paniceae</taxon>
        <taxon>Panicinae</taxon>
        <taxon>Panicum</taxon>
        <taxon>Panicum sect. Panicum</taxon>
    </lineage>
</organism>
<dbReference type="Pfam" id="PF00560">
    <property type="entry name" value="LRR_1"/>
    <property type="match status" value="2"/>
</dbReference>
<evidence type="ECO:0000313" key="11">
    <source>
        <dbReference type="EMBL" id="PVH48453.1"/>
    </source>
</evidence>